<reference evidence="1" key="1">
    <citation type="submission" date="2014-09" db="EMBL/GenBank/DDBJ databases">
        <authorList>
            <person name="Magalhaes I.L.F."/>
            <person name="Oliveira U."/>
            <person name="Santos F.R."/>
            <person name="Vidigal T.H.D.A."/>
            <person name="Brescovit A.D."/>
            <person name="Santos A.J."/>
        </authorList>
    </citation>
    <scope>NUCLEOTIDE SEQUENCE</scope>
    <source>
        <tissue evidence="1">Shoot tissue taken approximately 20 cm above the soil surface</tissue>
    </source>
</reference>
<proteinExistence type="predicted"/>
<name>A0A0A9CVB7_ARUDO</name>
<dbReference type="EMBL" id="GBRH01220565">
    <property type="protein sequence ID" value="JAD77330.1"/>
    <property type="molecule type" value="Transcribed_RNA"/>
</dbReference>
<protein>
    <submittedName>
        <fullName evidence="1">Uncharacterized protein</fullName>
    </submittedName>
</protein>
<dbReference type="AlphaFoldDB" id="A0A0A9CVB7"/>
<organism evidence="1">
    <name type="scientific">Arundo donax</name>
    <name type="common">Giant reed</name>
    <name type="synonym">Donax arundinaceus</name>
    <dbReference type="NCBI Taxonomy" id="35708"/>
    <lineage>
        <taxon>Eukaryota</taxon>
        <taxon>Viridiplantae</taxon>
        <taxon>Streptophyta</taxon>
        <taxon>Embryophyta</taxon>
        <taxon>Tracheophyta</taxon>
        <taxon>Spermatophyta</taxon>
        <taxon>Magnoliopsida</taxon>
        <taxon>Liliopsida</taxon>
        <taxon>Poales</taxon>
        <taxon>Poaceae</taxon>
        <taxon>PACMAD clade</taxon>
        <taxon>Arundinoideae</taxon>
        <taxon>Arundineae</taxon>
        <taxon>Arundo</taxon>
    </lineage>
</organism>
<accession>A0A0A9CVB7</accession>
<evidence type="ECO:0000313" key="1">
    <source>
        <dbReference type="EMBL" id="JAD77330.1"/>
    </source>
</evidence>
<sequence>MSRMWLKRHVEHCISLLKAMWMLDLHHRYPLSFKILFRTFLWLLTGRMLENPGCVQQLMRL</sequence>
<reference evidence="1" key="2">
    <citation type="journal article" date="2015" name="Data Brief">
        <title>Shoot transcriptome of the giant reed, Arundo donax.</title>
        <authorList>
            <person name="Barrero R.A."/>
            <person name="Guerrero F.D."/>
            <person name="Moolhuijzen P."/>
            <person name="Goolsby J.A."/>
            <person name="Tidwell J."/>
            <person name="Bellgard S.E."/>
            <person name="Bellgard M.I."/>
        </authorList>
    </citation>
    <scope>NUCLEOTIDE SEQUENCE</scope>
    <source>
        <tissue evidence="1">Shoot tissue taken approximately 20 cm above the soil surface</tissue>
    </source>
</reference>